<gene>
    <name evidence="3" type="ORF">SAMN05216375_1344</name>
    <name evidence="2" type="ORF">TR210_2829</name>
</gene>
<evidence type="ECO:0000313" key="4">
    <source>
        <dbReference type="Proteomes" id="UP000076878"/>
    </source>
</evidence>
<accession>A0A143ZAL0</accession>
<feature type="transmembrane region" description="Helical" evidence="1">
    <location>
        <begin position="235"/>
        <end position="255"/>
    </location>
</feature>
<evidence type="ECO:0000256" key="1">
    <source>
        <dbReference type="SAM" id="Phobius"/>
    </source>
</evidence>
<protein>
    <recommendedName>
        <fullName evidence="6">DUF1576 domain-containing protein</fullName>
    </recommendedName>
</protein>
<feature type="transmembrane region" description="Helical" evidence="1">
    <location>
        <begin position="374"/>
        <end position="392"/>
    </location>
</feature>
<sequence length="446" mass="47662">MIQKRQPTMSGAEELSERLKYGLLAGFAILMASVAFLFNSPREIYEGNLTILASPANLLTDYMALTNVGAALFNVSLMTLQAIWIVKMADAKINGPVIAGILTIAGFAFFGKNLFNSMPISIGAFTYARVTKIPMHKSLLAALFGTALAPLVSELSFSLGIGQPYGVFLGLGAGFISGFLIPPLAHHFVTFTRGFSLYNVGFTCGIIGTVFISLMRNFGFEIETASILASGYNAPFSLLLYSLFSSMFLLGLWLNGWSFNGMKRIMRHSGQLSTDYLELGGLGATLINMSLLGFLATTYILLMGGEINGPVLGGIFTIIGFGAFGKNIKNVLPILIGVTLMGRLNYQDNQSTIVLISALFGTTLAPLAGRYGNIAGIIAGAMHLTLVMNIGYLHGGVNLYNNGFSGGLVASILVPILEAFHLHRANQRALRGGVDPADEVEVEHTN</sequence>
<feature type="transmembrane region" description="Helical" evidence="1">
    <location>
        <begin position="404"/>
        <end position="422"/>
    </location>
</feature>
<feature type="transmembrane region" description="Helical" evidence="1">
    <location>
        <begin position="276"/>
        <end position="301"/>
    </location>
</feature>
<dbReference type="AlphaFoldDB" id="A0A143ZAL0"/>
<feature type="transmembrane region" description="Helical" evidence="1">
    <location>
        <begin position="197"/>
        <end position="215"/>
    </location>
</feature>
<dbReference type="OrthoDB" id="9776502at2"/>
<dbReference type="EMBL" id="FNYT01000034">
    <property type="protein sequence ID" value="SEJ87890.1"/>
    <property type="molecule type" value="Genomic_DNA"/>
</dbReference>
<dbReference type="Proteomes" id="UP000076878">
    <property type="component" value="Unassembled WGS sequence"/>
</dbReference>
<dbReference type="InterPro" id="IPR011470">
    <property type="entry name" value="DUF1576"/>
</dbReference>
<dbReference type="STRING" id="640938.TR210_2829"/>
<name>A0A143ZAL0_9LACT</name>
<evidence type="ECO:0008006" key="6">
    <source>
        <dbReference type="Google" id="ProtNLM"/>
    </source>
</evidence>
<feature type="transmembrane region" description="Helical" evidence="1">
    <location>
        <begin position="62"/>
        <end position="86"/>
    </location>
</feature>
<dbReference type="EMBL" id="FJNB01000031">
    <property type="protein sequence ID" value="CZR09957.1"/>
    <property type="molecule type" value="Genomic_DNA"/>
</dbReference>
<keyword evidence="5" id="KW-1185">Reference proteome</keyword>
<dbReference type="Pfam" id="PF07613">
    <property type="entry name" value="DUF1576"/>
    <property type="match status" value="2"/>
</dbReference>
<proteinExistence type="predicted"/>
<keyword evidence="1" id="KW-0812">Transmembrane</keyword>
<dbReference type="RefSeq" id="WP_068624807.1">
    <property type="nucleotide sequence ID" value="NZ_FJNB01000031.1"/>
</dbReference>
<reference evidence="3 5" key="2">
    <citation type="submission" date="2016-10" db="EMBL/GenBank/DDBJ databases">
        <authorList>
            <person name="Varghese N."/>
            <person name="Submissions S."/>
        </authorList>
    </citation>
    <scope>NUCLEOTIDE SEQUENCE [LARGE SCALE GENOMIC DNA]</scope>
    <source>
        <strain evidence="3 5">DSM 22150</strain>
    </source>
</reference>
<evidence type="ECO:0000313" key="2">
    <source>
        <dbReference type="EMBL" id="CZR09957.1"/>
    </source>
</evidence>
<organism evidence="2 4">
    <name type="scientific">Trichococcus ilyis</name>
    <dbReference type="NCBI Taxonomy" id="640938"/>
    <lineage>
        <taxon>Bacteria</taxon>
        <taxon>Bacillati</taxon>
        <taxon>Bacillota</taxon>
        <taxon>Bacilli</taxon>
        <taxon>Lactobacillales</taxon>
        <taxon>Carnobacteriaceae</taxon>
        <taxon>Trichococcus</taxon>
    </lineage>
</organism>
<evidence type="ECO:0000313" key="3">
    <source>
        <dbReference type="EMBL" id="SEJ87890.1"/>
    </source>
</evidence>
<feature type="transmembrane region" description="Helical" evidence="1">
    <location>
        <begin position="21"/>
        <end position="38"/>
    </location>
</feature>
<keyword evidence="1" id="KW-1133">Transmembrane helix</keyword>
<keyword evidence="1" id="KW-0472">Membrane</keyword>
<dbReference type="Proteomes" id="UP000199280">
    <property type="component" value="Unassembled WGS sequence"/>
</dbReference>
<feature type="transmembrane region" description="Helical" evidence="1">
    <location>
        <begin position="165"/>
        <end position="185"/>
    </location>
</feature>
<evidence type="ECO:0000313" key="5">
    <source>
        <dbReference type="Proteomes" id="UP000199280"/>
    </source>
</evidence>
<reference evidence="2 4" key="1">
    <citation type="submission" date="2016-02" db="EMBL/GenBank/DDBJ databases">
        <authorList>
            <person name="Wen L."/>
            <person name="He K."/>
            <person name="Yang H."/>
        </authorList>
    </citation>
    <scope>NUCLEOTIDE SEQUENCE [LARGE SCALE GENOMIC DNA]</scope>
    <source>
        <strain evidence="2">Trichococcus_R210</strain>
    </source>
</reference>